<keyword evidence="3" id="KW-1185">Reference proteome</keyword>
<dbReference type="CDD" id="cd00593">
    <property type="entry name" value="RIBOc"/>
    <property type="match status" value="1"/>
</dbReference>
<evidence type="ECO:0000259" key="1">
    <source>
        <dbReference type="PROSITE" id="PS50142"/>
    </source>
</evidence>
<accession>A0A6A6T3N3</accession>
<dbReference type="InterPro" id="IPR000999">
    <property type="entry name" value="RNase_III_dom"/>
</dbReference>
<dbReference type="Proteomes" id="UP000799324">
    <property type="component" value="Unassembled WGS sequence"/>
</dbReference>
<proteinExistence type="predicted"/>
<dbReference type="EMBL" id="MU004360">
    <property type="protein sequence ID" value="KAF2654689.1"/>
    <property type="molecule type" value="Genomic_DNA"/>
</dbReference>
<dbReference type="PROSITE" id="PS50142">
    <property type="entry name" value="RNASE_3_2"/>
    <property type="match status" value="1"/>
</dbReference>
<dbReference type="InterPro" id="IPR036389">
    <property type="entry name" value="RNase_III_sf"/>
</dbReference>
<feature type="domain" description="RNase III" evidence="1">
    <location>
        <begin position="53"/>
        <end position="181"/>
    </location>
</feature>
<dbReference type="GO" id="GO:0004525">
    <property type="term" value="F:ribonuclease III activity"/>
    <property type="evidence" value="ECO:0007669"/>
    <property type="project" value="InterPro"/>
</dbReference>
<organism evidence="2 3">
    <name type="scientific">Lophiostoma macrostomum CBS 122681</name>
    <dbReference type="NCBI Taxonomy" id="1314788"/>
    <lineage>
        <taxon>Eukaryota</taxon>
        <taxon>Fungi</taxon>
        <taxon>Dikarya</taxon>
        <taxon>Ascomycota</taxon>
        <taxon>Pezizomycotina</taxon>
        <taxon>Dothideomycetes</taxon>
        <taxon>Pleosporomycetidae</taxon>
        <taxon>Pleosporales</taxon>
        <taxon>Lophiostomataceae</taxon>
        <taxon>Lophiostoma</taxon>
    </lineage>
</organism>
<sequence length="210" mass="23541">MSIETQQQVTVHPADTYTMLKSILRNSQSFATTRSRTIVHTGPIPHPSPAVKIEKCEEILNYKFINKRVCLEALQSDAGARVYFSDEWLKIPNNKQLAHHGDIIFDYILSTKWVRNRSTKKPFHVVKNTVLTNNALYGRGVELGIDKCILKGPTQRDKPVTVGMVASTFEALIGAVHLDGGIKAAKAVVRHLGFRVPSREGKRDRARARN</sequence>
<gene>
    <name evidence="2" type="ORF">K491DRAFT_716938</name>
</gene>
<dbReference type="Gene3D" id="1.10.1520.10">
    <property type="entry name" value="Ribonuclease III domain"/>
    <property type="match status" value="1"/>
</dbReference>
<reference evidence="2" key="1">
    <citation type="journal article" date="2020" name="Stud. Mycol.">
        <title>101 Dothideomycetes genomes: a test case for predicting lifestyles and emergence of pathogens.</title>
        <authorList>
            <person name="Haridas S."/>
            <person name="Albert R."/>
            <person name="Binder M."/>
            <person name="Bloem J."/>
            <person name="Labutti K."/>
            <person name="Salamov A."/>
            <person name="Andreopoulos B."/>
            <person name="Baker S."/>
            <person name="Barry K."/>
            <person name="Bills G."/>
            <person name="Bluhm B."/>
            <person name="Cannon C."/>
            <person name="Castanera R."/>
            <person name="Culley D."/>
            <person name="Daum C."/>
            <person name="Ezra D."/>
            <person name="Gonzalez J."/>
            <person name="Henrissat B."/>
            <person name="Kuo A."/>
            <person name="Liang C."/>
            <person name="Lipzen A."/>
            <person name="Lutzoni F."/>
            <person name="Magnuson J."/>
            <person name="Mondo S."/>
            <person name="Nolan M."/>
            <person name="Ohm R."/>
            <person name="Pangilinan J."/>
            <person name="Park H.-J."/>
            <person name="Ramirez L."/>
            <person name="Alfaro M."/>
            <person name="Sun H."/>
            <person name="Tritt A."/>
            <person name="Yoshinaga Y."/>
            <person name="Zwiers L.-H."/>
            <person name="Turgeon B."/>
            <person name="Goodwin S."/>
            <person name="Spatafora J."/>
            <person name="Crous P."/>
            <person name="Grigoriev I."/>
        </authorList>
    </citation>
    <scope>NUCLEOTIDE SEQUENCE</scope>
    <source>
        <strain evidence="2">CBS 122681</strain>
    </source>
</reference>
<dbReference type="Pfam" id="PF14622">
    <property type="entry name" value="Ribonucleas_3_3"/>
    <property type="match status" value="1"/>
</dbReference>
<evidence type="ECO:0000313" key="2">
    <source>
        <dbReference type="EMBL" id="KAF2654689.1"/>
    </source>
</evidence>
<dbReference type="SUPFAM" id="SSF69065">
    <property type="entry name" value="RNase III domain-like"/>
    <property type="match status" value="1"/>
</dbReference>
<dbReference type="SMART" id="SM00535">
    <property type="entry name" value="RIBOc"/>
    <property type="match status" value="1"/>
</dbReference>
<name>A0A6A6T3N3_9PLEO</name>
<dbReference type="OrthoDB" id="67027at2759"/>
<dbReference type="GO" id="GO:0006396">
    <property type="term" value="P:RNA processing"/>
    <property type="evidence" value="ECO:0007669"/>
    <property type="project" value="InterPro"/>
</dbReference>
<dbReference type="AlphaFoldDB" id="A0A6A6T3N3"/>
<protein>
    <submittedName>
        <fullName evidence="2">Ribonuclease III</fullName>
    </submittedName>
</protein>
<evidence type="ECO:0000313" key="3">
    <source>
        <dbReference type="Proteomes" id="UP000799324"/>
    </source>
</evidence>